<feature type="transmembrane region" description="Helical" evidence="2">
    <location>
        <begin position="20"/>
        <end position="40"/>
    </location>
</feature>
<reference evidence="4" key="2">
    <citation type="submission" date="2015-01" db="EMBL/GenBank/DDBJ databases">
        <title>Evolutionary Origins and Diversification of the Mycorrhizal Mutualists.</title>
        <authorList>
            <consortium name="DOE Joint Genome Institute"/>
            <consortium name="Mycorrhizal Genomics Consortium"/>
            <person name="Kohler A."/>
            <person name="Kuo A."/>
            <person name="Nagy L.G."/>
            <person name="Floudas D."/>
            <person name="Copeland A."/>
            <person name="Barry K.W."/>
            <person name="Cichocki N."/>
            <person name="Veneault-Fourrey C."/>
            <person name="LaButti K."/>
            <person name="Lindquist E.A."/>
            <person name="Lipzen A."/>
            <person name="Lundell T."/>
            <person name="Morin E."/>
            <person name="Murat C."/>
            <person name="Riley R."/>
            <person name="Ohm R."/>
            <person name="Sun H."/>
            <person name="Tunlid A."/>
            <person name="Henrissat B."/>
            <person name="Grigoriev I.V."/>
            <person name="Hibbett D.S."/>
            <person name="Martin F."/>
        </authorList>
    </citation>
    <scope>NUCLEOTIDE SEQUENCE [LARGE SCALE GENOMIC DNA]</scope>
    <source>
        <strain evidence="4">h7</strain>
    </source>
</reference>
<dbReference type="EMBL" id="KN831776">
    <property type="protein sequence ID" value="KIM43095.1"/>
    <property type="molecule type" value="Genomic_DNA"/>
</dbReference>
<accession>A0A0C3C2H3</accession>
<dbReference type="OrthoDB" id="2745898at2759"/>
<dbReference type="HOGENOM" id="CLU_500626_0_0_1"/>
<evidence type="ECO:0000313" key="4">
    <source>
        <dbReference type="Proteomes" id="UP000053424"/>
    </source>
</evidence>
<proteinExistence type="predicted"/>
<feature type="compositionally biased region" description="Basic and acidic residues" evidence="1">
    <location>
        <begin position="499"/>
        <end position="510"/>
    </location>
</feature>
<organism evidence="3 4">
    <name type="scientific">Hebeloma cylindrosporum</name>
    <dbReference type="NCBI Taxonomy" id="76867"/>
    <lineage>
        <taxon>Eukaryota</taxon>
        <taxon>Fungi</taxon>
        <taxon>Dikarya</taxon>
        <taxon>Basidiomycota</taxon>
        <taxon>Agaricomycotina</taxon>
        <taxon>Agaricomycetes</taxon>
        <taxon>Agaricomycetidae</taxon>
        <taxon>Agaricales</taxon>
        <taxon>Agaricineae</taxon>
        <taxon>Hymenogastraceae</taxon>
        <taxon>Hebeloma</taxon>
    </lineage>
</organism>
<dbReference type="Proteomes" id="UP000053424">
    <property type="component" value="Unassembled WGS sequence"/>
</dbReference>
<dbReference type="AlphaFoldDB" id="A0A0C3C2H3"/>
<reference evidence="3 4" key="1">
    <citation type="submission" date="2014-04" db="EMBL/GenBank/DDBJ databases">
        <authorList>
            <consortium name="DOE Joint Genome Institute"/>
            <person name="Kuo A."/>
            <person name="Gay G."/>
            <person name="Dore J."/>
            <person name="Kohler A."/>
            <person name="Nagy L.G."/>
            <person name="Floudas D."/>
            <person name="Copeland A."/>
            <person name="Barry K.W."/>
            <person name="Cichocki N."/>
            <person name="Veneault-Fourrey C."/>
            <person name="LaButti K."/>
            <person name="Lindquist E.A."/>
            <person name="Lipzen A."/>
            <person name="Lundell T."/>
            <person name="Morin E."/>
            <person name="Murat C."/>
            <person name="Sun H."/>
            <person name="Tunlid A."/>
            <person name="Henrissat B."/>
            <person name="Grigoriev I.V."/>
            <person name="Hibbett D.S."/>
            <person name="Martin F."/>
            <person name="Nordberg H.P."/>
            <person name="Cantor M.N."/>
            <person name="Hua S.X."/>
        </authorList>
    </citation>
    <scope>NUCLEOTIDE SEQUENCE [LARGE SCALE GENOMIC DNA]</scope>
    <source>
        <strain evidence="4">h7</strain>
    </source>
</reference>
<feature type="region of interest" description="Disordered" evidence="1">
    <location>
        <begin position="468"/>
        <end position="544"/>
    </location>
</feature>
<keyword evidence="4" id="KW-1185">Reference proteome</keyword>
<name>A0A0C3C2H3_HEBCY</name>
<evidence type="ECO:0000256" key="1">
    <source>
        <dbReference type="SAM" id="MobiDB-lite"/>
    </source>
</evidence>
<protein>
    <submittedName>
        <fullName evidence="3">Uncharacterized protein</fullName>
    </submittedName>
</protein>
<keyword evidence="2" id="KW-0812">Transmembrane</keyword>
<keyword evidence="2" id="KW-1133">Transmembrane helix</keyword>
<gene>
    <name evidence="3" type="ORF">M413DRAFT_9880</name>
</gene>
<keyword evidence="2" id="KW-0472">Membrane</keyword>
<sequence length="544" mass="61594">MQGERLREKDPTARPQRWTFVAAVLSVMGIKCLGIPGYGFDSDLHRCALVSRSFRPRSEFHIFEFLHFKEKNNARQRRLQTLAELIQGNPKIADYIRGLSLQRVGLDYSWIGKNPIFLDIMRAVSRPERPLRKLTFQADYSFHRPFHRFDNKTEFQPLFDDFFRPFIFPFITTLVLQCMEGVPLEVVEGCVLLIDLELHYVTLVGKSSKTTLDSPRPALKRLWSHSSRPPLWDTCPMDGWDTAFDLSQLQYLVVFTDKLLDLKFEQHIVDVAGASLQELSLRAGTFALEASTVKNRKPYSMQTGKHCASNSSESGQQMLLQLPSGWIIRSDVLIQIWSYPSFGLTFIIDASQLYQDSLKEKIASLVNSPGCTNDLSHGIEAAEYYARHSRRYHTLWNSRGHCFRLKEGGVILTLPGDGRAAFRIIGREIFVIEPTRVDVPSFNFIVAAKVCSLDRPIAKVDRHTHSWGNPQCLPNLRKPKSPSPKQQRQPPKPISSGKSLHDGRRLEGKAHSSPKSMGTPPLAAAKVQIKGGKGRRTALALFPS</sequence>
<evidence type="ECO:0000313" key="3">
    <source>
        <dbReference type="EMBL" id="KIM43095.1"/>
    </source>
</evidence>
<evidence type="ECO:0000256" key="2">
    <source>
        <dbReference type="SAM" id="Phobius"/>
    </source>
</evidence>